<protein>
    <submittedName>
        <fullName evidence="1">Uncharacterized protein</fullName>
    </submittedName>
</protein>
<reference evidence="1" key="2">
    <citation type="submission" date="2021-09" db="EMBL/GenBank/DDBJ databases">
        <authorList>
            <person name="Jia N."/>
            <person name="Wang J."/>
            <person name="Shi W."/>
            <person name="Du L."/>
            <person name="Sun Y."/>
            <person name="Zhan W."/>
            <person name="Jiang J."/>
            <person name="Wang Q."/>
            <person name="Zhang B."/>
            <person name="Ji P."/>
            <person name="Sakyi L.B."/>
            <person name="Cui X."/>
            <person name="Yuan T."/>
            <person name="Jiang B."/>
            <person name="Yang W."/>
            <person name="Lam T.T.-Y."/>
            <person name="Chang Q."/>
            <person name="Ding S."/>
            <person name="Wang X."/>
            <person name="Zhu J."/>
            <person name="Ruan X."/>
            <person name="Zhao L."/>
            <person name="Wei J."/>
            <person name="Que T."/>
            <person name="Du C."/>
            <person name="Cheng J."/>
            <person name="Dai P."/>
            <person name="Han X."/>
            <person name="Huang E."/>
            <person name="Gao Y."/>
            <person name="Liu J."/>
            <person name="Shao H."/>
            <person name="Ye R."/>
            <person name="Li L."/>
            <person name="Wei W."/>
            <person name="Wang X."/>
            <person name="Wang C."/>
            <person name="Huo Q."/>
            <person name="Li W."/>
            <person name="Guo W."/>
            <person name="Chen H."/>
            <person name="Chen S."/>
            <person name="Zhou L."/>
            <person name="Zhou L."/>
            <person name="Ni X."/>
            <person name="Tian J."/>
            <person name="Zhou Y."/>
            <person name="Sheng Y."/>
            <person name="Liu T."/>
            <person name="Pan Y."/>
            <person name="Xia L."/>
            <person name="Li J."/>
            <person name="Zhao F."/>
            <person name="Cao W."/>
        </authorList>
    </citation>
    <scope>NUCLEOTIDE SEQUENCE</scope>
    <source>
        <strain evidence="1">Rmic-2018</strain>
        <tissue evidence="1">Larvae</tissue>
    </source>
</reference>
<dbReference type="VEuPathDB" id="VectorBase:LOC119165258"/>
<keyword evidence="2" id="KW-1185">Reference proteome</keyword>
<proteinExistence type="predicted"/>
<accession>A0A9J6E9U9</accession>
<organism evidence="1 2">
    <name type="scientific">Rhipicephalus microplus</name>
    <name type="common">Cattle tick</name>
    <name type="synonym">Boophilus microplus</name>
    <dbReference type="NCBI Taxonomy" id="6941"/>
    <lineage>
        <taxon>Eukaryota</taxon>
        <taxon>Metazoa</taxon>
        <taxon>Ecdysozoa</taxon>
        <taxon>Arthropoda</taxon>
        <taxon>Chelicerata</taxon>
        <taxon>Arachnida</taxon>
        <taxon>Acari</taxon>
        <taxon>Parasitiformes</taxon>
        <taxon>Ixodida</taxon>
        <taxon>Ixodoidea</taxon>
        <taxon>Ixodidae</taxon>
        <taxon>Rhipicephalinae</taxon>
        <taxon>Rhipicephalus</taxon>
        <taxon>Boophilus</taxon>
    </lineage>
</organism>
<dbReference type="AlphaFoldDB" id="A0A9J6E9U9"/>
<gene>
    <name evidence="1" type="ORF">HPB51_012493</name>
</gene>
<evidence type="ECO:0000313" key="2">
    <source>
        <dbReference type="Proteomes" id="UP000821866"/>
    </source>
</evidence>
<sequence>MPQIQQYIREEVARQLSLVATINETPTTLDHSLRRAIQTQVAEALPSTASPISVAAPLTYAEAVRRPPAQPPLHSYSPATNYYRSPSYMKHVAEVMAEVKAETVRAYFSYSLHLHLWPFWRLLDGDKEQHEQACAMLTYRLFNFGFVKHFNDTARMSVVAKAGLKEAVVRNSYRDRSLLNHDLSAFLCASMAMLQSGDIPKDVREQVLDGIANADKSYFNPMDDVDAYYAPTQSVSVNWRHILTTYLEIRHSLVSHWLKYVVGSGGRVFDTNLDLACRFNPDTKTLGIPMSIADVDVGGREFFLDIPTVGLLMTRSLYRIFQACASRTTPAS</sequence>
<dbReference type="EMBL" id="JABSTU010000005">
    <property type="protein sequence ID" value="KAH8031025.1"/>
    <property type="molecule type" value="Genomic_DNA"/>
</dbReference>
<reference evidence="1" key="1">
    <citation type="journal article" date="2020" name="Cell">
        <title>Large-Scale Comparative Analyses of Tick Genomes Elucidate Their Genetic Diversity and Vector Capacities.</title>
        <authorList>
            <consortium name="Tick Genome and Microbiome Consortium (TIGMIC)"/>
            <person name="Jia N."/>
            <person name="Wang J."/>
            <person name="Shi W."/>
            <person name="Du L."/>
            <person name="Sun Y."/>
            <person name="Zhan W."/>
            <person name="Jiang J.F."/>
            <person name="Wang Q."/>
            <person name="Zhang B."/>
            <person name="Ji P."/>
            <person name="Bell-Sakyi L."/>
            <person name="Cui X.M."/>
            <person name="Yuan T.T."/>
            <person name="Jiang B.G."/>
            <person name="Yang W.F."/>
            <person name="Lam T.T."/>
            <person name="Chang Q.C."/>
            <person name="Ding S.J."/>
            <person name="Wang X.J."/>
            <person name="Zhu J.G."/>
            <person name="Ruan X.D."/>
            <person name="Zhao L."/>
            <person name="Wei J.T."/>
            <person name="Ye R.Z."/>
            <person name="Que T.C."/>
            <person name="Du C.H."/>
            <person name="Zhou Y.H."/>
            <person name="Cheng J.X."/>
            <person name="Dai P.F."/>
            <person name="Guo W.B."/>
            <person name="Han X.H."/>
            <person name="Huang E.J."/>
            <person name="Li L.F."/>
            <person name="Wei W."/>
            <person name="Gao Y.C."/>
            <person name="Liu J.Z."/>
            <person name="Shao H.Z."/>
            <person name="Wang X."/>
            <person name="Wang C.C."/>
            <person name="Yang T.C."/>
            <person name="Huo Q.B."/>
            <person name="Li W."/>
            <person name="Chen H.Y."/>
            <person name="Chen S.E."/>
            <person name="Zhou L.G."/>
            <person name="Ni X.B."/>
            <person name="Tian J.H."/>
            <person name="Sheng Y."/>
            <person name="Liu T."/>
            <person name="Pan Y.S."/>
            <person name="Xia L.Y."/>
            <person name="Li J."/>
            <person name="Zhao F."/>
            <person name="Cao W.C."/>
        </authorList>
    </citation>
    <scope>NUCLEOTIDE SEQUENCE</scope>
    <source>
        <strain evidence="1">Rmic-2018</strain>
    </source>
</reference>
<comment type="caution">
    <text evidence="1">The sequence shown here is derived from an EMBL/GenBank/DDBJ whole genome shotgun (WGS) entry which is preliminary data.</text>
</comment>
<dbReference type="Proteomes" id="UP000821866">
    <property type="component" value="Chromosome 3"/>
</dbReference>
<evidence type="ECO:0000313" key="1">
    <source>
        <dbReference type="EMBL" id="KAH8031025.1"/>
    </source>
</evidence>
<name>A0A9J6E9U9_RHIMP</name>